<gene>
    <name evidence="8" type="ORF">GCM10020366_32610</name>
</gene>
<feature type="transmembrane region" description="Helical" evidence="6">
    <location>
        <begin position="253"/>
        <end position="273"/>
    </location>
</feature>
<dbReference type="Pfam" id="PF02687">
    <property type="entry name" value="FtsX"/>
    <property type="match status" value="2"/>
</dbReference>
<proteinExistence type="predicted"/>
<feature type="transmembrane region" description="Helical" evidence="6">
    <location>
        <begin position="198"/>
        <end position="220"/>
    </location>
</feature>
<feature type="transmembrane region" description="Helical" evidence="6">
    <location>
        <begin position="362"/>
        <end position="382"/>
    </location>
</feature>
<evidence type="ECO:0000256" key="1">
    <source>
        <dbReference type="ARBA" id="ARBA00004651"/>
    </source>
</evidence>
<dbReference type="EMBL" id="BAAAYK010000038">
    <property type="protein sequence ID" value="GAA3358864.1"/>
    <property type="molecule type" value="Genomic_DNA"/>
</dbReference>
<keyword evidence="3 6" id="KW-0812">Transmembrane</keyword>
<comment type="caution">
    <text evidence="8">The sequence shown here is derived from an EMBL/GenBank/DDBJ whole genome shotgun (WGS) entry which is preliminary data.</text>
</comment>
<keyword evidence="4 6" id="KW-1133">Transmembrane helix</keyword>
<feature type="transmembrane region" description="Helical" evidence="6">
    <location>
        <begin position="414"/>
        <end position="435"/>
    </location>
</feature>
<protein>
    <submittedName>
        <fullName evidence="8">ABC transporter permease</fullName>
    </submittedName>
</protein>
<feature type="domain" description="ABC3 transporter permease C-terminal" evidence="7">
    <location>
        <begin position="206"/>
        <end position="320"/>
    </location>
</feature>
<evidence type="ECO:0000256" key="3">
    <source>
        <dbReference type="ARBA" id="ARBA00022692"/>
    </source>
</evidence>
<dbReference type="RefSeq" id="WP_344927539.1">
    <property type="nucleotide sequence ID" value="NZ_BAAAYK010000038.1"/>
</dbReference>
<keyword evidence="5 6" id="KW-0472">Membrane</keyword>
<evidence type="ECO:0000259" key="7">
    <source>
        <dbReference type="Pfam" id="PF02687"/>
    </source>
</evidence>
<dbReference type="InterPro" id="IPR003838">
    <property type="entry name" value="ABC3_permease_C"/>
</dbReference>
<feature type="transmembrane region" description="Helical" evidence="6">
    <location>
        <begin position="740"/>
        <end position="763"/>
    </location>
</feature>
<evidence type="ECO:0000256" key="5">
    <source>
        <dbReference type="ARBA" id="ARBA00023136"/>
    </source>
</evidence>
<feature type="transmembrane region" description="Helical" evidence="6">
    <location>
        <begin position="293"/>
        <end position="315"/>
    </location>
</feature>
<keyword evidence="2" id="KW-1003">Cell membrane</keyword>
<feature type="transmembrane region" description="Helical" evidence="6">
    <location>
        <begin position="29"/>
        <end position="49"/>
    </location>
</feature>
<reference evidence="9" key="1">
    <citation type="journal article" date="2019" name="Int. J. Syst. Evol. Microbiol.">
        <title>The Global Catalogue of Microorganisms (GCM) 10K type strain sequencing project: providing services to taxonomists for standard genome sequencing and annotation.</title>
        <authorList>
            <consortium name="The Broad Institute Genomics Platform"/>
            <consortium name="The Broad Institute Genome Sequencing Center for Infectious Disease"/>
            <person name="Wu L."/>
            <person name="Ma J."/>
        </authorList>
    </citation>
    <scope>NUCLEOTIDE SEQUENCE [LARGE SCALE GENOMIC DNA]</scope>
    <source>
        <strain evidence="9">JCM 9687</strain>
    </source>
</reference>
<evidence type="ECO:0000313" key="8">
    <source>
        <dbReference type="EMBL" id="GAA3358864.1"/>
    </source>
</evidence>
<evidence type="ECO:0000313" key="9">
    <source>
        <dbReference type="Proteomes" id="UP001500483"/>
    </source>
</evidence>
<feature type="transmembrane region" description="Helical" evidence="6">
    <location>
        <begin position="336"/>
        <end position="356"/>
    </location>
</feature>
<name>A0ABP6RTI9_9PSEU</name>
<dbReference type="Proteomes" id="UP001500483">
    <property type="component" value="Unassembled WGS sequence"/>
</dbReference>
<sequence length="775" mass="81040">MSRIRSWIADLVLGIRLAVGDRNTPWGRLALMTVGVGIGVLVLLASAALPNWAEAKDQRAAARDLADAESDRWGIPAAVLGVDGRTTFHEHAISGVLLEPRGPDAPLPAGLDHYPAAGELIVSPALADLLARPDSALLRERLPGTVTGTIGDDGLLTPGELHYYGGATGLTEWNADYRVDDHFGETYDDKPTSTPDLLLLWAMGACALLLPVVVFVISTTRLAEAARQRRLAALRLVGASAWQVRRIASGETLVGATTGVLAGWGLFGAAHLALSRFETSSGAVFVADLTPMWWPAAAVTLGVPAATVLISLVALRGAVHDPLRSVRQATPIRRRLWPRCVPLVVGVLGVATARLQSWSTDWWMAWLVVSIVLILLSVPLLLPWGVASLAERVRGGPVAWQLALRRLHLTSGTAARSVSAIAVVVTGVIALQTMLAASEANYAQRGTGAADAHSVYVYADEDPAGRPAMSATAAEITAMPGVRSVTAMHEANAASGADSLLISIADCATITRFVPVGECRDGDVFLPEHSDDVDVRAQEGRPWRIATPHSNAAGTGPETVDWPVPPGRLVGRGTAEFNGYDLVLTPAAATAVPMEARTAVMSVDLEADAPPDLVEHIRNAAAANLRKPTVGAANWTGVEESLAAIRLLEQGLLAGALVVFSLIGCSLLVTAAEQIHERARPMAVLGAVGAKRSTLVWSAFLQNAVPMLLALVPAVPIGYATGTLALASQSELLIAPDLPGMAAVLAFAAVSVLVVTALTAPALSKAMSPDGLHTE</sequence>
<evidence type="ECO:0000256" key="4">
    <source>
        <dbReference type="ARBA" id="ARBA00022989"/>
    </source>
</evidence>
<feature type="domain" description="ABC3 transporter permease C-terminal" evidence="7">
    <location>
        <begin position="656"/>
        <end position="763"/>
    </location>
</feature>
<comment type="subcellular location">
    <subcellularLocation>
        <location evidence="1">Cell membrane</location>
        <topology evidence="1">Multi-pass membrane protein</topology>
    </subcellularLocation>
</comment>
<feature type="transmembrane region" description="Helical" evidence="6">
    <location>
        <begin position="700"/>
        <end position="720"/>
    </location>
</feature>
<organism evidence="8 9">
    <name type="scientific">Saccharopolyspora gregorii</name>
    <dbReference type="NCBI Taxonomy" id="33914"/>
    <lineage>
        <taxon>Bacteria</taxon>
        <taxon>Bacillati</taxon>
        <taxon>Actinomycetota</taxon>
        <taxon>Actinomycetes</taxon>
        <taxon>Pseudonocardiales</taxon>
        <taxon>Pseudonocardiaceae</taxon>
        <taxon>Saccharopolyspora</taxon>
    </lineage>
</organism>
<feature type="transmembrane region" description="Helical" evidence="6">
    <location>
        <begin position="651"/>
        <end position="672"/>
    </location>
</feature>
<evidence type="ECO:0000256" key="2">
    <source>
        <dbReference type="ARBA" id="ARBA00022475"/>
    </source>
</evidence>
<keyword evidence="9" id="KW-1185">Reference proteome</keyword>
<accession>A0ABP6RTI9</accession>
<evidence type="ECO:0000256" key="6">
    <source>
        <dbReference type="SAM" id="Phobius"/>
    </source>
</evidence>